<protein>
    <submittedName>
        <fullName evidence="3">CRAL/TRIO domain-containing protein</fullName>
    </submittedName>
</protein>
<dbReference type="InterPro" id="IPR011074">
    <property type="entry name" value="CRAL/TRIO_N_dom"/>
</dbReference>
<dbReference type="CDD" id="cd00170">
    <property type="entry name" value="SEC14"/>
    <property type="match status" value="1"/>
</dbReference>
<dbReference type="InterPro" id="IPR036865">
    <property type="entry name" value="CRAL-TRIO_dom_sf"/>
</dbReference>
<dbReference type="Pfam" id="PF00650">
    <property type="entry name" value="CRAL_TRIO"/>
    <property type="match status" value="1"/>
</dbReference>
<evidence type="ECO:0000313" key="4">
    <source>
        <dbReference type="Proteomes" id="UP000799437"/>
    </source>
</evidence>
<dbReference type="InterPro" id="IPR036273">
    <property type="entry name" value="CRAL/TRIO_N_dom_sf"/>
</dbReference>
<dbReference type="PROSITE" id="PS50191">
    <property type="entry name" value="CRAL_TRIO"/>
    <property type="match status" value="1"/>
</dbReference>
<reference evidence="3" key="1">
    <citation type="journal article" date="2020" name="Stud. Mycol.">
        <title>101 Dothideomycetes genomes: a test case for predicting lifestyles and emergence of pathogens.</title>
        <authorList>
            <person name="Haridas S."/>
            <person name="Albert R."/>
            <person name="Binder M."/>
            <person name="Bloem J."/>
            <person name="Labutti K."/>
            <person name="Salamov A."/>
            <person name="Andreopoulos B."/>
            <person name="Baker S."/>
            <person name="Barry K."/>
            <person name="Bills G."/>
            <person name="Bluhm B."/>
            <person name="Cannon C."/>
            <person name="Castanera R."/>
            <person name="Culley D."/>
            <person name="Daum C."/>
            <person name="Ezra D."/>
            <person name="Gonzalez J."/>
            <person name="Henrissat B."/>
            <person name="Kuo A."/>
            <person name="Liang C."/>
            <person name="Lipzen A."/>
            <person name="Lutzoni F."/>
            <person name="Magnuson J."/>
            <person name="Mondo S."/>
            <person name="Nolan M."/>
            <person name="Ohm R."/>
            <person name="Pangilinan J."/>
            <person name="Park H.-J."/>
            <person name="Ramirez L."/>
            <person name="Alfaro M."/>
            <person name="Sun H."/>
            <person name="Tritt A."/>
            <person name="Yoshinaga Y."/>
            <person name="Zwiers L.-H."/>
            <person name="Turgeon B."/>
            <person name="Goodwin S."/>
            <person name="Spatafora J."/>
            <person name="Crous P."/>
            <person name="Grigoriev I."/>
        </authorList>
    </citation>
    <scope>NUCLEOTIDE SEQUENCE</scope>
    <source>
        <strain evidence="3">CBS 121739</strain>
    </source>
</reference>
<name>A0A6A6WFD3_9PEZI</name>
<dbReference type="OrthoDB" id="43460at2759"/>
<dbReference type="InterPro" id="IPR052432">
    <property type="entry name" value="PITP/CRAL-TRIO"/>
</dbReference>
<dbReference type="Gene3D" id="3.40.525.10">
    <property type="entry name" value="CRAL-TRIO lipid binding domain"/>
    <property type="match status" value="1"/>
</dbReference>
<feature type="domain" description="CRAL-TRIO" evidence="2">
    <location>
        <begin position="204"/>
        <end position="349"/>
    </location>
</feature>
<dbReference type="GeneID" id="54487053"/>
<evidence type="ECO:0000313" key="3">
    <source>
        <dbReference type="EMBL" id="KAF2760869.1"/>
    </source>
</evidence>
<dbReference type="SMART" id="SM00516">
    <property type="entry name" value="SEC14"/>
    <property type="match status" value="1"/>
</dbReference>
<gene>
    <name evidence="3" type="ORF">EJ05DRAFT_491775</name>
</gene>
<feature type="region of interest" description="Disordered" evidence="1">
    <location>
        <begin position="36"/>
        <end position="87"/>
    </location>
</feature>
<dbReference type="Pfam" id="PF03765">
    <property type="entry name" value="CRAL_TRIO_N"/>
    <property type="match status" value="1"/>
</dbReference>
<proteinExistence type="predicted"/>
<keyword evidence="4" id="KW-1185">Reference proteome</keyword>
<dbReference type="Proteomes" id="UP000799437">
    <property type="component" value="Unassembled WGS sequence"/>
</dbReference>
<evidence type="ECO:0000259" key="2">
    <source>
        <dbReference type="PROSITE" id="PS50191"/>
    </source>
</evidence>
<organism evidence="3 4">
    <name type="scientific">Pseudovirgaria hyperparasitica</name>
    <dbReference type="NCBI Taxonomy" id="470096"/>
    <lineage>
        <taxon>Eukaryota</taxon>
        <taxon>Fungi</taxon>
        <taxon>Dikarya</taxon>
        <taxon>Ascomycota</taxon>
        <taxon>Pezizomycotina</taxon>
        <taxon>Dothideomycetes</taxon>
        <taxon>Dothideomycetes incertae sedis</taxon>
        <taxon>Acrospermales</taxon>
        <taxon>Acrospermaceae</taxon>
        <taxon>Pseudovirgaria</taxon>
    </lineage>
</organism>
<dbReference type="PANTHER" id="PTHR46590:SF1">
    <property type="entry name" value="PHOSPHATIDYLINOSITOL TRANSFER PROTEIN CSR1"/>
    <property type="match status" value="1"/>
</dbReference>
<dbReference type="EMBL" id="ML996567">
    <property type="protein sequence ID" value="KAF2760869.1"/>
    <property type="molecule type" value="Genomic_DNA"/>
</dbReference>
<dbReference type="SUPFAM" id="SSF52087">
    <property type="entry name" value="CRAL/TRIO domain"/>
    <property type="match status" value="1"/>
</dbReference>
<dbReference type="SMART" id="SM01100">
    <property type="entry name" value="CRAL_TRIO_N"/>
    <property type="match status" value="1"/>
</dbReference>
<dbReference type="RefSeq" id="XP_033603320.1">
    <property type="nucleotide sequence ID" value="XM_033745999.1"/>
</dbReference>
<accession>A0A6A6WFD3</accession>
<dbReference type="SUPFAM" id="SSF46938">
    <property type="entry name" value="CRAL/TRIO N-terminal domain"/>
    <property type="match status" value="1"/>
</dbReference>
<dbReference type="InterPro" id="IPR001251">
    <property type="entry name" value="CRAL-TRIO_dom"/>
</dbReference>
<evidence type="ECO:0000256" key="1">
    <source>
        <dbReference type="SAM" id="MobiDB-lite"/>
    </source>
</evidence>
<dbReference type="AlphaFoldDB" id="A0A6A6WFD3"/>
<dbReference type="PANTHER" id="PTHR46590">
    <property type="entry name" value="PHOSPHATIDYLINOSITOL TRANSFER PROTEIN CSR1-RELATED"/>
    <property type="match status" value="1"/>
</dbReference>
<sequence>MADTSAPGRPGNLTPEQEIKLKEMWTLMHNLFGIHGDADSQATPAATTDATASSPAPTEKKKSRFSIWGRSKEPEPAPKPSTAGGVDLTSIEADDKYGLSKDFKETLATLSKEEIRDSFWKMTKHDHPDAVLLRFLRARKWDVNAALVMGVSTLKWRLKTYKLDDVLLAGGEPAEVVRSESSDPKEKKDGNDYIQQWEMGKSFIHGVDSEERPICYVRVRLHHGGEQGVDPLEKYIVHTIETARFMLRPPVDTATLVFDMTGFSLANMDYTPVKFMIKCFEANYPESLGLILIHNAPWVFQGVWKIIKGWMDPVVSSKVNFTSGVEGMSEFIPVDQIPKELGGDEDWEYKYVKPTANENEKLSDTATRDKIQAERKTISDKFEDATMRWIKGDEAAKAERTQLALELKKNYWDLDPYIRARTFYDAPRSCIINPGGIVDYYPSEKTAEAAAAPSATSDAVNGELAQKLDEKAVVTQTTPANGTVAT</sequence>
<feature type="compositionally biased region" description="Low complexity" evidence="1">
    <location>
        <begin position="39"/>
        <end position="57"/>
    </location>
</feature>